<reference evidence="3 4" key="1">
    <citation type="journal article" date="2018" name="Evol. Lett.">
        <title>Horizontal gene cluster transfer increased hallucinogenic mushroom diversity.</title>
        <authorList>
            <person name="Reynolds H.T."/>
            <person name="Vijayakumar V."/>
            <person name="Gluck-Thaler E."/>
            <person name="Korotkin H.B."/>
            <person name="Matheny P.B."/>
            <person name="Slot J.C."/>
        </authorList>
    </citation>
    <scope>NUCLEOTIDE SEQUENCE [LARGE SCALE GENOMIC DNA]</scope>
    <source>
        <strain evidence="3 4">2631</strain>
    </source>
</reference>
<name>A0A409WNT0_PSICY</name>
<dbReference type="OrthoDB" id="3018304at2759"/>
<dbReference type="InterPro" id="IPR027417">
    <property type="entry name" value="P-loop_NTPase"/>
</dbReference>
<sequence>MFTNASLVITGGSYTQVVGIGQEFETLHRHIAPGALHDSGERFNPPRCHPETRRVLLSEIMEWITNASREAFIMWIYGSVGSGKSALAQSVAEQCQDLGLLAATFFFSRLSPERCHEKCLSPTVSYQLALSIPETRTYIEHVVRHDPSIFGRTFQTQYQKLVVNPLCLAENQIGPQTRPQLIIIDGLDECQDPKAQRYILDVINQEFERHTRLPLLFLITSRPEEHIRMSFSAGKLERISKQISLQDYFGSHDDVRNFIQNRFEEIRRDHPLRDHIPVAWPDLELTETLVRKSSGQFAYASTVVEYVSSIHHRPPDRLDAILGLSLHVGDSPFAELDSLYKHVFSTVPHKDGALRILSAVLLMNLELSPDMIERLFILKAGDVQLQLSGLASMVSFREYHEVIKILHTSLGDFLLDSSRSGEFHIELGKAHAELATACLYHLEKLDVPILIDYACYNLERHLDRAAGTNELHDAILRFQLRNFVRYSAKPPSQQQGDVLSTTLEDIWYFVPSFFDCIQNTIIFDDAVDIYDHHAKLFDQYLELEFDKYAGDSRLTDMVTMLTICHSPVTVPNLEVVSYFKDHILQLNETAEHLLLIDEGSLNLRHMVRRHGQSEPYIELLCQFLEDEDRSGRHFIDGHKYALAALRCSRRISKPTRTSDDKYGARSFVWSLECTPPLLLHATYHEELSSYLEDALLGTIIPQSRYSFYPALARMVKEARIAYLISNTFEACNEHVAHLDVVPQGLRIFRSQPSSAQRSEPRAAINFNDYLLNRRIHDYAHICCCPNLLVEYYFHSNVTDISVHREFNASHGQSSVIVHVEHPFPEINSTFGQESVTTDATGSGVMKILTYRVWRGLVQKSVL</sequence>
<dbReference type="Gene3D" id="3.40.50.300">
    <property type="entry name" value="P-loop containing nucleotide triphosphate hydrolases"/>
    <property type="match status" value="1"/>
</dbReference>
<dbReference type="PANTHER" id="PTHR10039">
    <property type="entry name" value="AMELOGENIN"/>
    <property type="match status" value="1"/>
</dbReference>
<evidence type="ECO:0000313" key="4">
    <source>
        <dbReference type="Proteomes" id="UP000283269"/>
    </source>
</evidence>
<evidence type="ECO:0000256" key="1">
    <source>
        <dbReference type="ARBA" id="ARBA00022737"/>
    </source>
</evidence>
<dbReference type="SUPFAM" id="SSF52540">
    <property type="entry name" value="P-loop containing nucleoside triphosphate hydrolases"/>
    <property type="match status" value="1"/>
</dbReference>
<dbReference type="InParanoid" id="A0A409WNT0"/>
<keyword evidence="1" id="KW-0677">Repeat</keyword>
<dbReference type="PANTHER" id="PTHR10039:SF17">
    <property type="entry name" value="FUNGAL STAND N-TERMINAL GOODBYE DOMAIN-CONTAINING PROTEIN-RELATED"/>
    <property type="match status" value="1"/>
</dbReference>
<gene>
    <name evidence="3" type="ORF">CVT25_001452</name>
</gene>
<evidence type="ECO:0000313" key="3">
    <source>
        <dbReference type="EMBL" id="PPQ80159.1"/>
    </source>
</evidence>
<dbReference type="AlphaFoldDB" id="A0A409WNT0"/>
<feature type="domain" description="Nephrocystin 3-like N-terminal" evidence="2">
    <location>
        <begin position="59"/>
        <end position="222"/>
    </location>
</feature>
<dbReference type="Pfam" id="PF24883">
    <property type="entry name" value="NPHP3_N"/>
    <property type="match status" value="1"/>
</dbReference>
<organism evidence="3 4">
    <name type="scientific">Psilocybe cyanescens</name>
    <dbReference type="NCBI Taxonomy" id="93625"/>
    <lineage>
        <taxon>Eukaryota</taxon>
        <taxon>Fungi</taxon>
        <taxon>Dikarya</taxon>
        <taxon>Basidiomycota</taxon>
        <taxon>Agaricomycotina</taxon>
        <taxon>Agaricomycetes</taxon>
        <taxon>Agaricomycetidae</taxon>
        <taxon>Agaricales</taxon>
        <taxon>Agaricineae</taxon>
        <taxon>Strophariaceae</taxon>
        <taxon>Psilocybe</taxon>
    </lineage>
</organism>
<dbReference type="InterPro" id="IPR056884">
    <property type="entry name" value="NPHP3-like_N"/>
</dbReference>
<comment type="caution">
    <text evidence="3">The sequence shown here is derived from an EMBL/GenBank/DDBJ whole genome shotgun (WGS) entry which is preliminary data.</text>
</comment>
<dbReference type="Proteomes" id="UP000283269">
    <property type="component" value="Unassembled WGS sequence"/>
</dbReference>
<proteinExistence type="predicted"/>
<protein>
    <recommendedName>
        <fullName evidence="2">Nephrocystin 3-like N-terminal domain-containing protein</fullName>
    </recommendedName>
</protein>
<keyword evidence="4" id="KW-1185">Reference proteome</keyword>
<accession>A0A409WNT0</accession>
<evidence type="ECO:0000259" key="2">
    <source>
        <dbReference type="Pfam" id="PF24883"/>
    </source>
</evidence>
<dbReference type="STRING" id="93625.A0A409WNT0"/>
<dbReference type="EMBL" id="NHYD01003344">
    <property type="protein sequence ID" value="PPQ80159.1"/>
    <property type="molecule type" value="Genomic_DNA"/>
</dbReference>